<protein>
    <recommendedName>
        <fullName evidence="3">PARP catalytic domain-containing protein</fullName>
    </recommendedName>
</protein>
<evidence type="ECO:0000313" key="2">
    <source>
        <dbReference type="Proteomes" id="UP000567179"/>
    </source>
</evidence>
<dbReference type="AlphaFoldDB" id="A0A8H5B7H6"/>
<dbReference type="OrthoDB" id="9514740at2759"/>
<sequence length="109" mass="11668">MCDMYDCALCSILRTSFNVSLAKDSGAFGAGIYTSSASNKSYSYTGGGTGAMLLSKVILGRVYNASAFAEVSRPPPGHESVVFDRQNGTLNETVVYTNNAIRPMYVITF</sequence>
<evidence type="ECO:0008006" key="3">
    <source>
        <dbReference type="Google" id="ProtNLM"/>
    </source>
</evidence>
<reference evidence="1 2" key="1">
    <citation type="journal article" date="2020" name="ISME J.">
        <title>Uncovering the hidden diversity of litter-decomposition mechanisms in mushroom-forming fungi.</title>
        <authorList>
            <person name="Floudas D."/>
            <person name="Bentzer J."/>
            <person name="Ahren D."/>
            <person name="Johansson T."/>
            <person name="Persson P."/>
            <person name="Tunlid A."/>
        </authorList>
    </citation>
    <scope>NUCLEOTIDE SEQUENCE [LARGE SCALE GENOMIC DNA]</scope>
    <source>
        <strain evidence="1 2">CBS 101986</strain>
    </source>
</reference>
<name>A0A8H5B7H6_9AGAR</name>
<comment type="caution">
    <text evidence="1">The sequence shown here is derived from an EMBL/GenBank/DDBJ whole genome shotgun (WGS) entry which is preliminary data.</text>
</comment>
<gene>
    <name evidence="1" type="ORF">D9619_012277</name>
</gene>
<dbReference type="EMBL" id="JAACJJ010000031">
    <property type="protein sequence ID" value="KAF5318000.1"/>
    <property type="molecule type" value="Genomic_DNA"/>
</dbReference>
<dbReference type="PANTHER" id="PTHR45740:SF2">
    <property type="entry name" value="POLY [ADP-RIBOSE] POLYMERASE"/>
    <property type="match status" value="1"/>
</dbReference>
<dbReference type="Gene3D" id="3.90.228.10">
    <property type="match status" value="1"/>
</dbReference>
<dbReference type="GO" id="GO:1990404">
    <property type="term" value="F:NAD+-protein mono-ADP-ribosyltransferase activity"/>
    <property type="evidence" value="ECO:0007669"/>
    <property type="project" value="TreeGrafter"/>
</dbReference>
<dbReference type="SUPFAM" id="SSF56399">
    <property type="entry name" value="ADP-ribosylation"/>
    <property type="match status" value="1"/>
</dbReference>
<organism evidence="1 2">
    <name type="scientific">Psilocybe cf. subviscida</name>
    <dbReference type="NCBI Taxonomy" id="2480587"/>
    <lineage>
        <taxon>Eukaryota</taxon>
        <taxon>Fungi</taxon>
        <taxon>Dikarya</taxon>
        <taxon>Basidiomycota</taxon>
        <taxon>Agaricomycotina</taxon>
        <taxon>Agaricomycetes</taxon>
        <taxon>Agaricomycetidae</taxon>
        <taxon>Agaricales</taxon>
        <taxon>Agaricineae</taxon>
        <taxon>Strophariaceae</taxon>
        <taxon>Psilocybe</taxon>
    </lineage>
</organism>
<accession>A0A8H5B7H6</accession>
<keyword evidence="2" id="KW-1185">Reference proteome</keyword>
<proteinExistence type="predicted"/>
<evidence type="ECO:0000313" key="1">
    <source>
        <dbReference type="EMBL" id="KAF5318000.1"/>
    </source>
</evidence>
<dbReference type="Proteomes" id="UP000567179">
    <property type="component" value="Unassembled WGS sequence"/>
</dbReference>
<dbReference type="GO" id="GO:0003950">
    <property type="term" value="F:NAD+ poly-ADP-ribosyltransferase activity"/>
    <property type="evidence" value="ECO:0007669"/>
    <property type="project" value="TreeGrafter"/>
</dbReference>
<dbReference type="GO" id="GO:0005634">
    <property type="term" value="C:nucleus"/>
    <property type="evidence" value="ECO:0007669"/>
    <property type="project" value="TreeGrafter"/>
</dbReference>
<dbReference type="InterPro" id="IPR051712">
    <property type="entry name" value="ARTD-AVP"/>
</dbReference>
<dbReference type="PANTHER" id="PTHR45740">
    <property type="entry name" value="POLY [ADP-RIBOSE] POLYMERASE"/>
    <property type="match status" value="1"/>
</dbReference>